<protein>
    <submittedName>
        <fullName evidence="1">Uncharacterized protein</fullName>
    </submittedName>
</protein>
<comment type="caution">
    <text evidence="1">The sequence shown here is derived from an EMBL/GenBank/DDBJ whole genome shotgun (WGS) entry which is preliminary data.</text>
</comment>
<evidence type="ECO:0000313" key="2">
    <source>
        <dbReference type="Proteomes" id="UP000050525"/>
    </source>
</evidence>
<dbReference type="Proteomes" id="UP000050525">
    <property type="component" value="Unassembled WGS sequence"/>
</dbReference>
<dbReference type="AlphaFoldDB" id="A0A151M111"/>
<proteinExistence type="predicted"/>
<name>A0A151M111_ALLMI</name>
<sequence>MQANRSISEQQYEGLLHGEKTTVIEGGPRGARSQEAAGRSITNTCSMTTIEIYSLMWQVRVLMMEVALI</sequence>
<reference evidence="1 2" key="1">
    <citation type="journal article" date="2012" name="Genome Biol.">
        <title>Sequencing three crocodilian genomes to illuminate the evolution of archosaurs and amniotes.</title>
        <authorList>
            <person name="St John J.A."/>
            <person name="Braun E.L."/>
            <person name="Isberg S.R."/>
            <person name="Miles L.G."/>
            <person name="Chong A.Y."/>
            <person name="Gongora J."/>
            <person name="Dalzell P."/>
            <person name="Moran C."/>
            <person name="Bed'hom B."/>
            <person name="Abzhanov A."/>
            <person name="Burgess S.C."/>
            <person name="Cooksey A.M."/>
            <person name="Castoe T.A."/>
            <person name="Crawford N.G."/>
            <person name="Densmore L.D."/>
            <person name="Drew J.C."/>
            <person name="Edwards S.V."/>
            <person name="Faircloth B.C."/>
            <person name="Fujita M.K."/>
            <person name="Greenwold M.J."/>
            <person name="Hoffmann F.G."/>
            <person name="Howard J.M."/>
            <person name="Iguchi T."/>
            <person name="Janes D.E."/>
            <person name="Khan S.Y."/>
            <person name="Kohno S."/>
            <person name="de Koning A.J."/>
            <person name="Lance S.L."/>
            <person name="McCarthy F.M."/>
            <person name="McCormack J.E."/>
            <person name="Merchant M.E."/>
            <person name="Peterson D.G."/>
            <person name="Pollock D.D."/>
            <person name="Pourmand N."/>
            <person name="Raney B.J."/>
            <person name="Roessler K.A."/>
            <person name="Sanford J.R."/>
            <person name="Sawyer R.H."/>
            <person name="Schmidt C.J."/>
            <person name="Triplett E.W."/>
            <person name="Tuberville T.D."/>
            <person name="Venegas-Anaya M."/>
            <person name="Howard J.T."/>
            <person name="Jarvis E.D."/>
            <person name="Guillette L.J.Jr."/>
            <person name="Glenn T.C."/>
            <person name="Green R.E."/>
            <person name="Ray D.A."/>
        </authorList>
    </citation>
    <scope>NUCLEOTIDE SEQUENCE [LARGE SCALE GENOMIC DNA]</scope>
    <source>
        <strain evidence="1">KSC_2009_1</strain>
    </source>
</reference>
<evidence type="ECO:0000313" key="1">
    <source>
        <dbReference type="EMBL" id="KYO18205.1"/>
    </source>
</evidence>
<organism evidence="1 2">
    <name type="scientific">Alligator mississippiensis</name>
    <name type="common">American alligator</name>
    <dbReference type="NCBI Taxonomy" id="8496"/>
    <lineage>
        <taxon>Eukaryota</taxon>
        <taxon>Metazoa</taxon>
        <taxon>Chordata</taxon>
        <taxon>Craniata</taxon>
        <taxon>Vertebrata</taxon>
        <taxon>Euteleostomi</taxon>
        <taxon>Archelosauria</taxon>
        <taxon>Archosauria</taxon>
        <taxon>Crocodylia</taxon>
        <taxon>Alligatoridae</taxon>
        <taxon>Alligatorinae</taxon>
        <taxon>Alligator</taxon>
    </lineage>
</organism>
<gene>
    <name evidence="1" type="ORF">Y1Q_0011764</name>
</gene>
<dbReference type="EMBL" id="AKHW03006853">
    <property type="protein sequence ID" value="KYO18205.1"/>
    <property type="molecule type" value="Genomic_DNA"/>
</dbReference>
<accession>A0A151M111</accession>
<keyword evidence="2" id="KW-1185">Reference proteome</keyword>